<protein>
    <recommendedName>
        <fullName evidence="3">3D domain-containing protein</fullName>
    </recommendedName>
</protein>
<evidence type="ECO:0000313" key="1">
    <source>
        <dbReference type="EMBL" id="QJA45167.1"/>
    </source>
</evidence>
<dbReference type="AlphaFoldDB" id="A0A6H1ZCQ6"/>
<accession>A0A6H1ZCQ6</accession>
<dbReference type="CDD" id="cd22784">
    <property type="entry name" value="DPBB_MltA_YuiC-like"/>
    <property type="match status" value="1"/>
</dbReference>
<dbReference type="EMBL" id="MT143986">
    <property type="protein sequence ID" value="QJA45167.1"/>
    <property type="molecule type" value="Genomic_DNA"/>
</dbReference>
<evidence type="ECO:0000313" key="2">
    <source>
        <dbReference type="EMBL" id="QJH99690.1"/>
    </source>
</evidence>
<organism evidence="1">
    <name type="scientific">viral metagenome</name>
    <dbReference type="NCBI Taxonomy" id="1070528"/>
    <lineage>
        <taxon>unclassified sequences</taxon>
        <taxon>metagenomes</taxon>
        <taxon>organismal metagenomes</taxon>
    </lineage>
</organism>
<gene>
    <name evidence="1" type="ORF">TM448A00186_0079</name>
    <name evidence="2" type="ORF">TM448B01652_0003</name>
</gene>
<sequence>MLLSVIMFHTIETYALRTQIHNLDTLTNYLLTHKAKRIILTTYNSLYWQTDNTPYITASSTKTSFQTLALSRDLIRTYNEYAELEYGDTVRIYIKDCLLEDTMNKRYGNCGDLWTDSYVEAIKFGRKEAYIIYKKKGELR</sequence>
<reference evidence="1" key="1">
    <citation type="submission" date="2020-03" db="EMBL/GenBank/DDBJ databases">
        <title>The deep terrestrial virosphere.</title>
        <authorList>
            <person name="Holmfeldt K."/>
            <person name="Nilsson E."/>
            <person name="Simone D."/>
            <person name="Lopez-Fernandez M."/>
            <person name="Wu X."/>
            <person name="de Brujin I."/>
            <person name="Lundin D."/>
            <person name="Andersson A."/>
            <person name="Bertilsson S."/>
            <person name="Dopson M."/>
        </authorList>
    </citation>
    <scope>NUCLEOTIDE SEQUENCE</scope>
    <source>
        <strain evidence="1">TM448A00186</strain>
        <strain evidence="2">TM448B01652</strain>
    </source>
</reference>
<dbReference type="EMBL" id="MT144803">
    <property type="protein sequence ID" value="QJH99690.1"/>
    <property type="molecule type" value="Genomic_DNA"/>
</dbReference>
<evidence type="ECO:0008006" key="3">
    <source>
        <dbReference type="Google" id="ProtNLM"/>
    </source>
</evidence>
<proteinExistence type="predicted"/>
<name>A0A6H1ZCQ6_9ZZZZ</name>